<organism evidence="1 2">
    <name type="scientific">Liquidambar formosana</name>
    <name type="common">Formosan gum</name>
    <dbReference type="NCBI Taxonomy" id="63359"/>
    <lineage>
        <taxon>Eukaryota</taxon>
        <taxon>Viridiplantae</taxon>
        <taxon>Streptophyta</taxon>
        <taxon>Embryophyta</taxon>
        <taxon>Tracheophyta</taxon>
        <taxon>Spermatophyta</taxon>
        <taxon>Magnoliopsida</taxon>
        <taxon>eudicotyledons</taxon>
        <taxon>Gunneridae</taxon>
        <taxon>Pentapetalae</taxon>
        <taxon>Saxifragales</taxon>
        <taxon>Altingiaceae</taxon>
        <taxon>Liquidambar</taxon>
    </lineage>
</organism>
<name>A0AAP0NBQ6_LIQFO</name>
<keyword evidence="2" id="KW-1185">Reference proteome</keyword>
<reference evidence="1 2" key="1">
    <citation type="journal article" date="2024" name="Plant J.">
        <title>Genome sequences and population genomics reveal climatic adaptation and genomic divergence between two closely related sweetgum species.</title>
        <authorList>
            <person name="Xu W.Q."/>
            <person name="Ren C.Q."/>
            <person name="Zhang X.Y."/>
            <person name="Comes H.P."/>
            <person name="Liu X.H."/>
            <person name="Li Y.G."/>
            <person name="Kettle C.J."/>
            <person name="Jalonen R."/>
            <person name="Gaisberger H."/>
            <person name="Ma Y.Z."/>
            <person name="Qiu Y.X."/>
        </authorList>
    </citation>
    <scope>NUCLEOTIDE SEQUENCE [LARGE SCALE GENOMIC DNA]</scope>
    <source>
        <strain evidence="1">Hangzhou</strain>
    </source>
</reference>
<dbReference type="Proteomes" id="UP001415857">
    <property type="component" value="Unassembled WGS sequence"/>
</dbReference>
<accession>A0AAP0NBQ6</accession>
<dbReference type="AlphaFoldDB" id="A0AAP0NBQ6"/>
<protein>
    <submittedName>
        <fullName evidence="1">Uncharacterized protein</fullName>
    </submittedName>
</protein>
<sequence length="88" mass="9726">MCRNWICPPEISPELHMGTGICIGFDMGENEVTKIGITSHVGREGRLFPVVEMSIIGSTAESIIIDDMIEEGFDAVDGDVMNWRVKLD</sequence>
<comment type="caution">
    <text evidence="1">The sequence shown here is derived from an EMBL/GenBank/DDBJ whole genome shotgun (WGS) entry which is preliminary data.</text>
</comment>
<evidence type="ECO:0000313" key="1">
    <source>
        <dbReference type="EMBL" id="KAK9269061.1"/>
    </source>
</evidence>
<dbReference type="EMBL" id="JBBPBK010000015">
    <property type="protein sequence ID" value="KAK9269061.1"/>
    <property type="molecule type" value="Genomic_DNA"/>
</dbReference>
<gene>
    <name evidence="1" type="ORF">L1049_000829</name>
</gene>
<proteinExistence type="predicted"/>
<evidence type="ECO:0000313" key="2">
    <source>
        <dbReference type="Proteomes" id="UP001415857"/>
    </source>
</evidence>